<organism evidence="2 3">
    <name type="scientific">Mycobacterium deserti</name>
    <dbReference type="NCBI Taxonomy" id="2978347"/>
    <lineage>
        <taxon>Bacteria</taxon>
        <taxon>Bacillati</taxon>
        <taxon>Actinomycetota</taxon>
        <taxon>Actinomycetes</taxon>
        <taxon>Mycobacteriales</taxon>
        <taxon>Mycobacteriaceae</taxon>
        <taxon>Mycobacterium</taxon>
    </lineage>
</organism>
<evidence type="ECO:0000313" key="2">
    <source>
        <dbReference type="EMBL" id="MCT7660151.1"/>
    </source>
</evidence>
<dbReference type="Gene3D" id="3.30.450.20">
    <property type="entry name" value="PAS domain"/>
    <property type="match status" value="1"/>
</dbReference>
<protein>
    <submittedName>
        <fullName evidence="2">PAS domain-containing protein</fullName>
    </submittedName>
</protein>
<proteinExistence type="predicted"/>
<feature type="domain" description="PAS" evidence="1">
    <location>
        <begin position="1"/>
        <end position="41"/>
    </location>
</feature>
<sequence>MPARVVLERMPVPVLAIGEDGSLMFANAAFAEMLGHSAETLAALKFHEIFQAATRDEPPVSLVHAYAGEIVALMHADGSVVRAKMSKSALLRENELMALATFDDLTEQLWTQGRR</sequence>
<dbReference type="EMBL" id="JAODWD010000004">
    <property type="protein sequence ID" value="MCT7660151.1"/>
    <property type="molecule type" value="Genomic_DNA"/>
</dbReference>
<dbReference type="InterPro" id="IPR013656">
    <property type="entry name" value="PAS_4"/>
</dbReference>
<dbReference type="InterPro" id="IPR035965">
    <property type="entry name" value="PAS-like_dom_sf"/>
</dbReference>
<dbReference type="RefSeq" id="WP_260994703.1">
    <property type="nucleotide sequence ID" value="NZ_JAODWD010000004.1"/>
</dbReference>
<dbReference type="Pfam" id="PF08448">
    <property type="entry name" value="PAS_4"/>
    <property type="match status" value="1"/>
</dbReference>
<comment type="caution">
    <text evidence="2">The sequence shown here is derived from an EMBL/GenBank/DDBJ whole genome shotgun (WGS) entry which is preliminary data.</text>
</comment>
<reference evidence="3" key="1">
    <citation type="submission" date="2023-07" db="EMBL/GenBank/DDBJ databases">
        <authorList>
            <person name="Deng Y."/>
            <person name="Zhang Y.-Q."/>
        </authorList>
    </citation>
    <scope>NUCLEOTIDE SEQUENCE [LARGE SCALE GENOMIC DNA]</scope>
    <source>
        <strain evidence="3">CPCC 205710</strain>
    </source>
</reference>
<gene>
    <name evidence="2" type="ORF">N4S67_17175</name>
</gene>
<dbReference type="CDD" id="cd00130">
    <property type="entry name" value="PAS"/>
    <property type="match status" value="1"/>
</dbReference>
<keyword evidence="3" id="KW-1185">Reference proteome</keyword>
<evidence type="ECO:0000313" key="3">
    <source>
        <dbReference type="Proteomes" id="UP001206639"/>
    </source>
</evidence>
<accession>A0ABT2MGM6</accession>
<evidence type="ECO:0000259" key="1">
    <source>
        <dbReference type="PROSITE" id="PS50112"/>
    </source>
</evidence>
<dbReference type="Proteomes" id="UP001206639">
    <property type="component" value="Unassembled WGS sequence"/>
</dbReference>
<dbReference type="PROSITE" id="PS50112">
    <property type="entry name" value="PAS"/>
    <property type="match status" value="1"/>
</dbReference>
<dbReference type="NCBIfam" id="TIGR00229">
    <property type="entry name" value="sensory_box"/>
    <property type="match status" value="1"/>
</dbReference>
<name>A0ABT2MGM6_9MYCO</name>
<dbReference type="SUPFAM" id="SSF55785">
    <property type="entry name" value="PYP-like sensor domain (PAS domain)"/>
    <property type="match status" value="1"/>
</dbReference>
<dbReference type="InterPro" id="IPR000014">
    <property type="entry name" value="PAS"/>
</dbReference>